<dbReference type="Proteomes" id="UP000020561">
    <property type="component" value="Unassembled WGS sequence"/>
</dbReference>
<sequence>MSRSSFQQLIVEHAIEGTSPDVPHVQPFSSNTPGFADRHGG</sequence>
<dbReference type="PATRIC" id="fig|1299326.3.peg.278"/>
<comment type="caution">
    <text evidence="2">The sequence shown here is derived from an EMBL/GenBank/DDBJ whole genome shotgun (WGS) entry which is preliminary data.</text>
</comment>
<feature type="region of interest" description="Disordered" evidence="1">
    <location>
        <begin position="17"/>
        <end position="41"/>
    </location>
</feature>
<organism evidence="2 3">
    <name type="scientific">Mycobacterium kansasii 662</name>
    <dbReference type="NCBI Taxonomy" id="1299326"/>
    <lineage>
        <taxon>Bacteria</taxon>
        <taxon>Bacillati</taxon>
        <taxon>Actinomycetota</taxon>
        <taxon>Actinomycetes</taxon>
        <taxon>Mycobacteriales</taxon>
        <taxon>Mycobacteriaceae</taxon>
        <taxon>Mycobacterium</taxon>
    </lineage>
</organism>
<dbReference type="EMBL" id="JAOA01000001">
    <property type="protein sequence ID" value="EUA21004.1"/>
    <property type="molecule type" value="Genomic_DNA"/>
</dbReference>
<accession>X7ZNT9</accession>
<dbReference type="AlphaFoldDB" id="X7ZNT9"/>
<evidence type="ECO:0000313" key="3">
    <source>
        <dbReference type="Proteomes" id="UP000020561"/>
    </source>
</evidence>
<name>X7ZNT9_MYCKA</name>
<reference evidence="2 3" key="1">
    <citation type="submission" date="2013-12" db="EMBL/GenBank/DDBJ databases">
        <authorList>
            <person name="Brown-Elliot B."/>
            <person name="Wallace R."/>
            <person name="Lenaerts A."/>
            <person name="Ordway D."/>
            <person name="DeGroote M.A."/>
            <person name="Parker T."/>
            <person name="Sizemore C."/>
            <person name="Tallon L.J."/>
            <person name="Sadzewicz L.K."/>
            <person name="Sengamalay N."/>
            <person name="Fraser C.M."/>
            <person name="Hine E."/>
            <person name="Shefchek K.A."/>
            <person name="Das S.P."/>
            <person name="Tettelin H."/>
        </authorList>
    </citation>
    <scope>NUCLEOTIDE SEQUENCE [LARGE SCALE GENOMIC DNA]</scope>
    <source>
        <strain evidence="2 3">662</strain>
    </source>
</reference>
<evidence type="ECO:0000313" key="2">
    <source>
        <dbReference type="EMBL" id="EUA21004.1"/>
    </source>
</evidence>
<gene>
    <name evidence="2" type="ORF">I545_0291</name>
</gene>
<proteinExistence type="predicted"/>
<protein>
    <submittedName>
        <fullName evidence="2">Uncharacterized protein</fullName>
    </submittedName>
</protein>
<evidence type="ECO:0000256" key="1">
    <source>
        <dbReference type="SAM" id="MobiDB-lite"/>
    </source>
</evidence>